<protein>
    <submittedName>
        <fullName evidence="1">Uncharacterized protein</fullName>
    </submittedName>
</protein>
<dbReference type="AlphaFoldDB" id="J9FVA2"/>
<comment type="caution">
    <text evidence="1">The sequence shown here is derived from an EMBL/GenBank/DDBJ whole genome shotgun (WGS) entry which is preliminary data.</text>
</comment>
<reference evidence="1" key="1">
    <citation type="journal article" date="2012" name="PLoS ONE">
        <title>Gene sets for utilization of primary and secondary nutrition supplies in the distal gut of endangered iberian lynx.</title>
        <authorList>
            <person name="Alcaide M."/>
            <person name="Messina E."/>
            <person name="Richter M."/>
            <person name="Bargiela R."/>
            <person name="Peplies J."/>
            <person name="Huws S.A."/>
            <person name="Newbold C.J."/>
            <person name="Golyshin P.N."/>
            <person name="Simon M.A."/>
            <person name="Lopez G."/>
            <person name="Yakimov M.M."/>
            <person name="Ferrer M."/>
        </authorList>
    </citation>
    <scope>NUCLEOTIDE SEQUENCE</scope>
</reference>
<accession>J9FVA2</accession>
<organism evidence="1">
    <name type="scientific">gut metagenome</name>
    <dbReference type="NCBI Taxonomy" id="749906"/>
    <lineage>
        <taxon>unclassified sequences</taxon>
        <taxon>metagenomes</taxon>
        <taxon>organismal metagenomes</taxon>
    </lineage>
</organism>
<gene>
    <name evidence="1" type="ORF">EVA_13455</name>
</gene>
<proteinExistence type="predicted"/>
<evidence type="ECO:0000313" key="1">
    <source>
        <dbReference type="EMBL" id="EJW98438.1"/>
    </source>
</evidence>
<sequence length="51" mass="5512">MHSGYSSTIRKSSFNASPICFPGFMPISIRSVPVTASCFRLTHSLSSMISS</sequence>
<name>J9FVA2_9ZZZZ</name>
<dbReference type="EMBL" id="AMCI01004266">
    <property type="protein sequence ID" value="EJW98438.1"/>
    <property type="molecule type" value="Genomic_DNA"/>
</dbReference>